<dbReference type="Gene3D" id="1.25.40.10">
    <property type="entry name" value="Tetratricopeptide repeat domain"/>
    <property type="match status" value="1"/>
</dbReference>
<organism evidence="1 2">
    <name type="scientific">Triangularia setosa</name>
    <dbReference type="NCBI Taxonomy" id="2587417"/>
    <lineage>
        <taxon>Eukaryota</taxon>
        <taxon>Fungi</taxon>
        <taxon>Dikarya</taxon>
        <taxon>Ascomycota</taxon>
        <taxon>Pezizomycotina</taxon>
        <taxon>Sordariomycetes</taxon>
        <taxon>Sordariomycetidae</taxon>
        <taxon>Sordariales</taxon>
        <taxon>Podosporaceae</taxon>
        <taxon>Triangularia</taxon>
    </lineage>
</organism>
<sequence length="196" mass="22371">MDGMSLYGEILTQQTRWTSAAKIQTALVHMSRQTLGSEHLTTLRRMATLSILSYRLMESAKTEKLCKEVSKTRKRVLGENHASTLTATSRLVLLFSSQYEHEKAAKLQLEAFKRAEKALGKEHCVTIDCRINMALDHDCLSADTIIEGIRTICQTNPTLNKDLYSVYLHSPRLAEALKERFQWTRAEEGSLRWQAR</sequence>
<comment type="caution">
    <text evidence="1">The sequence shown here is derived from an EMBL/GenBank/DDBJ whole genome shotgun (WGS) entry which is preliminary data.</text>
</comment>
<evidence type="ECO:0000313" key="1">
    <source>
        <dbReference type="EMBL" id="KAK4172736.1"/>
    </source>
</evidence>
<dbReference type="InterPro" id="IPR011990">
    <property type="entry name" value="TPR-like_helical_dom_sf"/>
</dbReference>
<evidence type="ECO:0008006" key="3">
    <source>
        <dbReference type="Google" id="ProtNLM"/>
    </source>
</evidence>
<gene>
    <name evidence="1" type="ORF">QBC36DRAFT_246921</name>
</gene>
<dbReference type="AlphaFoldDB" id="A0AAN6W0C3"/>
<keyword evidence="2" id="KW-1185">Reference proteome</keyword>
<reference evidence="1" key="2">
    <citation type="submission" date="2023-05" db="EMBL/GenBank/DDBJ databases">
        <authorList>
            <consortium name="Lawrence Berkeley National Laboratory"/>
            <person name="Steindorff A."/>
            <person name="Hensen N."/>
            <person name="Bonometti L."/>
            <person name="Westerberg I."/>
            <person name="Brannstrom I.O."/>
            <person name="Guillou S."/>
            <person name="Cros-Aarteil S."/>
            <person name="Calhoun S."/>
            <person name="Haridas S."/>
            <person name="Kuo A."/>
            <person name="Mondo S."/>
            <person name="Pangilinan J."/>
            <person name="Riley R."/>
            <person name="Labutti K."/>
            <person name="Andreopoulos B."/>
            <person name="Lipzen A."/>
            <person name="Chen C."/>
            <person name="Yanf M."/>
            <person name="Daum C."/>
            <person name="Ng V."/>
            <person name="Clum A."/>
            <person name="Ohm R."/>
            <person name="Martin F."/>
            <person name="Silar P."/>
            <person name="Natvig D."/>
            <person name="Lalanne C."/>
            <person name="Gautier V."/>
            <person name="Ament-Velasquez S.L."/>
            <person name="Kruys A."/>
            <person name="Hutchinson M.I."/>
            <person name="Powell A.J."/>
            <person name="Barry K."/>
            <person name="Miller A.N."/>
            <person name="Grigoriev I.V."/>
            <person name="Debuchy R."/>
            <person name="Gladieux P."/>
            <person name="Thoren M.H."/>
            <person name="Johannesson H."/>
        </authorList>
    </citation>
    <scope>NUCLEOTIDE SEQUENCE</scope>
    <source>
        <strain evidence="1">CBS 892.96</strain>
    </source>
</reference>
<reference evidence="1" key="1">
    <citation type="journal article" date="2023" name="Mol. Phylogenet. Evol.">
        <title>Genome-scale phylogeny and comparative genomics of the fungal order Sordariales.</title>
        <authorList>
            <person name="Hensen N."/>
            <person name="Bonometti L."/>
            <person name="Westerberg I."/>
            <person name="Brannstrom I.O."/>
            <person name="Guillou S."/>
            <person name="Cros-Aarteil S."/>
            <person name="Calhoun S."/>
            <person name="Haridas S."/>
            <person name="Kuo A."/>
            <person name="Mondo S."/>
            <person name="Pangilinan J."/>
            <person name="Riley R."/>
            <person name="LaButti K."/>
            <person name="Andreopoulos B."/>
            <person name="Lipzen A."/>
            <person name="Chen C."/>
            <person name="Yan M."/>
            <person name="Daum C."/>
            <person name="Ng V."/>
            <person name="Clum A."/>
            <person name="Steindorff A."/>
            <person name="Ohm R.A."/>
            <person name="Martin F."/>
            <person name="Silar P."/>
            <person name="Natvig D.O."/>
            <person name="Lalanne C."/>
            <person name="Gautier V."/>
            <person name="Ament-Velasquez S.L."/>
            <person name="Kruys A."/>
            <person name="Hutchinson M.I."/>
            <person name="Powell A.J."/>
            <person name="Barry K."/>
            <person name="Miller A.N."/>
            <person name="Grigoriev I.V."/>
            <person name="Debuchy R."/>
            <person name="Gladieux P."/>
            <person name="Hiltunen Thoren M."/>
            <person name="Johannesson H."/>
        </authorList>
    </citation>
    <scope>NUCLEOTIDE SEQUENCE</scope>
    <source>
        <strain evidence="1">CBS 892.96</strain>
    </source>
</reference>
<dbReference type="Pfam" id="PF13374">
    <property type="entry name" value="TPR_10"/>
    <property type="match status" value="2"/>
</dbReference>
<name>A0AAN6W0C3_9PEZI</name>
<accession>A0AAN6W0C3</accession>
<dbReference type="PANTHER" id="PTHR46082:SF6">
    <property type="entry name" value="AAA+ ATPASE DOMAIN-CONTAINING PROTEIN-RELATED"/>
    <property type="match status" value="1"/>
</dbReference>
<protein>
    <recommendedName>
        <fullName evidence="3">Kinesin light chain</fullName>
    </recommendedName>
</protein>
<dbReference type="PANTHER" id="PTHR46082">
    <property type="entry name" value="ATP/GTP-BINDING PROTEIN-RELATED"/>
    <property type="match status" value="1"/>
</dbReference>
<dbReference type="Proteomes" id="UP001302321">
    <property type="component" value="Unassembled WGS sequence"/>
</dbReference>
<proteinExistence type="predicted"/>
<dbReference type="EMBL" id="MU866397">
    <property type="protein sequence ID" value="KAK4172736.1"/>
    <property type="molecule type" value="Genomic_DNA"/>
</dbReference>
<evidence type="ECO:0000313" key="2">
    <source>
        <dbReference type="Proteomes" id="UP001302321"/>
    </source>
</evidence>
<dbReference type="InterPro" id="IPR053137">
    <property type="entry name" value="NLR-like"/>
</dbReference>